<dbReference type="AlphaFoldDB" id="A0A3S1EB20"/>
<keyword evidence="2" id="KW-1185">Reference proteome</keyword>
<protein>
    <recommendedName>
        <fullName evidence="3">Redoxin domain-containing protein</fullName>
    </recommendedName>
</protein>
<dbReference type="EMBL" id="RZNY01000027">
    <property type="protein sequence ID" value="RUT41754.1"/>
    <property type="molecule type" value="Genomic_DNA"/>
</dbReference>
<dbReference type="SUPFAM" id="SSF52833">
    <property type="entry name" value="Thioredoxin-like"/>
    <property type="match status" value="1"/>
</dbReference>
<evidence type="ECO:0000313" key="1">
    <source>
        <dbReference type="EMBL" id="RUT41754.1"/>
    </source>
</evidence>
<dbReference type="RefSeq" id="WP_127194338.1">
    <property type="nucleotide sequence ID" value="NZ_RZNY01000027.1"/>
</dbReference>
<proteinExistence type="predicted"/>
<accession>A0A3S1EB20</accession>
<reference evidence="1 2" key="1">
    <citation type="submission" date="2018-12" db="EMBL/GenBank/DDBJ databases">
        <authorList>
            <person name="Sun L."/>
            <person name="Chen Z."/>
        </authorList>
    </citation>
    <scope>NUCLEOTIDE SEQUENCE [LARGE SCALE GENOMIC DNA]</scope>
    <source>
        <strain evidence="1 2">DSM 15890</strain>
    </source>
</reference>
<sequence>MRQLFLKLYRYVYFSKVQKNKANPTFLLRDQGLAMGSRFPSMAELFGQTRLKENDGIIILFLSTTCQACIEIFSGINNLSERWSSKEVILLINGDDTEFRNIQRENHIEVPMIKYEHTQFELYKTTIFPFTYYLSHQGIILARGPANYEAQIDVIVNKGIENTQLTRTGGENV</sequence>
<evidence type="ECO:0000313" key="2">
    <source>
        <dbReference type="Proteomes" id="UP000279446"/>
    </source>
</evidence>
<comment type="caution">
    <text evidence="1">The sequence shown here is derived from an EMBL/GenBank/DDBJ whole genome shotgun (WGS) entry which is preliminary data.</text>
</comment>
<dbReference type="Proteomes" id="UP000279446">
    <property type="component" value="Unassembled WGS sequence"/>
</dbReference>
<dbReference type="InterPro" id="IPR036249">
    <property type="entry name" value="Thioredoxin-like_sf"/>
</dbReference>
<gene>
    <name evidence="1" type="ORF">EJP82_22640</name>
</gene>
<name>A0A3S1EB20_9BACL</name>
<dbReference type="Gene3D" id="3.40.30.10">
    <property type="entry name" value="Glutaredoxin"/>
    <property type="match status" value="1"/>
</dbReference>
<evidence type="ECO:0008006" key="3">
    <source>
        <dbReference type="Google" id="ProtNLM"/>
    </source>
</evidence>
<organism evidence="1 2">
    <name type="scientific">Paenibacillus anaericanus</name>
    <dbReference type="NCBI Taxonomy" id="170367"/>
    <lineage>
        <taxon>Bacteria</taxon>
        <taxon>Bacillati</taxon>
        <taxon>Bacillota</taxon>
        <taxon>Bacilli</taxon>
        <taxon>Bacillales</taxon>
        <taxon>Paenibacillaceae</taxon>
        <taxon>Paenibacillus</taxon>
    </lineage>
</organism>
<dbReference type="OrthoDB" id="2974362at2"/>